<dbReference type="OrthoDB" id="2832586at2"/>
<dbReference type="InterPro" id="IPR003029">
    <property type="entry name" value="S1_domain"/>
</dbReference>
<dbReference type="EMBL" id="VNJI01000039">
    <property type="protein sequence ID" value="TVY07305.1"/>
    <property type="molecule type" value="Genomic_DNA"/>
</dbReference>
<protein>
    <submittedName>
        <fullName evidence="2">30S ribosomal protein S1</fullName>
    </submittedName>
</protein>
<evidence type="ECO:0000313" key="3">
    <source>
        <dbReference type="Proteomes" id="UP000317036"/>
    </source>
</evidence>
<proteinExistence type="predicted"/>
<evidence type="ECO:0000259" key="1">
    <source>
        <dbReference type="PROSITE" id="PS50126"/>
    </source>
</evidence>
<keyword evidence="2" id="KW-0689">Ribosomal protein</keyword>
<dbReference type="PROSITE" id="PS50126">
    <property type="entry name" value="S1"/>
    <property type="match status" value="1"/>
</dbReference>
<dbReference type="Proteomes" id="UP000317036">
    <property type="component" value="Unassembled WGS sequence"/>
</dbReference>
<sequence>MSNPFPQDFEITPAMRAWADIKEAHRNGRIMVGHTIGIETKSLGDRKEEVLKIDFHGVYGYLPKSHVDNYNLRGIQFYLDRELEFVVDDIIIDKSATVGIFLANRAKALEKKAERFWKEAQEGHVFDAFVRGVDQYTLYLLVEGISYELSRSDVGYVFYEDLSEAFEIGDTLPVKITSITRPSKDQKGRITADSRTLQTDPWTNIVNYQVNGVYVGKINKIHPEHGMFVEMLDSPGLVVRTNFPAYSGNHVFKKDENIRVRIAQIDAAGRRVKAVAFVPQFSTRKRESARYGQYGSYGSR</sequence>
<reference evidence="2 3" key="1">
    <citation type="submission" date="2019-07" db="EMBL/GenBank/DDBJ databases">
        <authorList>
            <person name="Kim J."/>
        </authorList>
    </citation>
    <scope>NUCLEOTIDE SEQUENCE [LARGE SCALE GENOMIC DNA]</scope>
    <source>
        <strain evidence="2 3">JC52</strain>
    </source>
</reference>
<name>A0A559K590_9BACL</name>
<accession>A0A559K590</accession>
<dbReference type="GO" id="GO:0003676">
    <property type="term" value="F:nucleic acid binding"/>
    <property type="evidence" value="ECO:0007669"/>
    <property type="project" value="InterPro"/>
</dbReference>
<gene>
    <name evidence="2" type="ORF">FPZ49_24480</name>
</gene>
<evidence type="ECO:0000313" key="2">
    <source>
        <dbReference type="EMBL" id="TVY07305.1"/>
    </source>
</evidence>
<dbReference type="SUPFAM" id="SSF50249">
    <property type="entry name" value="Nucleic acid-binding proteins"/>
    <property type="match status" value="2"/>
</dbReference>
<dbReference type="InterPro" id="IPR012340">
    <property type="entry name" value="NA-bd_OB-fold"/>
</dbReference>
<dbReference type="Gene3D" id="2.40.50.140">
    <property type="entry name" value="Nucleic acid-binding proteins"/>
    <property type="match status" value="1"/>
</dbReference>
<keyword evidence="2" id="KW-0687">Ribonucleoprotein</keyword>
<keyword evidence="3" id="KW-1185">Reference proteome</keyword>
<organism evidence="2 3">
    <name type="scientific">Paenibacillus cremeus</name>
    <dbReference type="NCBI Taxonomy" id="2163881"/>
    <lineage>
        <taxon>Bacteria</taxon>
        <taxon>Bacillati</taxon>
        <taxon>Bacillota</taxon>
        <taxon>Bacilli</taxon>
        <taxon>Bacillales</taxon>
        <taxon>Paenibacillaceae</taxon>
        <taxon>Paenibacillus</taxon>
    </lineage>
</organism>
<dbReference type="GO" id="GO:0005840">
    <property type="term" value="C:ribosome"/>
    <property type="evidence" value="ECO:0007669"/>
    <property type="project" value="UniProtKB-KW"/>
</dbReference>
<dbReference type="SMART" id="SM00316">
    <property type="entry name" value="S1"/>
    <property type="match status" value="2"/>
</dbReference>
<feature type="domain" description="S1 motif" evidence="1">
    <location>
        <begin position="123"/>
        <end position="195"/>
    </location>
</feature>
<dbReference type="AlphaFoldDB" id="A0A559K590"/>
<dbReference type="RefSeq" id="WP_144851979.1">
    <property type="nucleotide sequence ID" value="NZ_VNJI01000039.1"/>
</dbReference>
<comment type="caution">
    <text evidence="2">The sequence shown here is derived from an EMBL/GenBank/DDBJ whole genome shotgun (WGS) entry which is preliminary data.</text>
</comment>